<sequence length="103" mass="11685">MSWSAMRDRMDRRLIAKLNDGVAQYCGPGRQPRSVTVMIERNLVQNGPEGLFRSDATGFTWRKAELEGAERGAILIFDRCRYVVEETVSDDGHFVTVACMESR</sequence>
<dbReference type="RefSeq" id="WP_126188813.1">
    <property type="nucleotide sequence ID" value="NZ_RWYU02000002.1"/>
</dbReference>
<dbReference type="InterPro" id="IPR008018">
    <property type="entry name" value="Phage_tail_attach_FII"/>
</dbReference>
<accession>A0A482UI51</accession>
<evidence type="ECO:0000313" key="2">
    <source>
        <dbReference type="Proteomes" id="UP000282800"/>
    </source>
</evidence>
<reference evidence="1 2" key="1">
    <citation type="submission" date="2019-01" db="EMBL/GenBank/DDBJ databases">
        <title>High-quality draft genome of. Pseudomonas songnenensis str. L103, a full-fledged denitrifier isolated from 100 meters deep aquifer in a heavily nitrogen fertilized agricultural area.</title>
        <authorList>
            <person name="Liu M."/>
            <person name="Liu B."/>
        </authorList>
    </citation>
    <scope>NUCLEOTIDE SEQUENCE [LARGE SCALE GENOMIC DNA]</scope>
    <source>
        <strain evidence="1 2">L103</strain>
    </source>
</reference>
<dbReference type="AlphaFoldDB" id="A0A482UI51"/>
<name>A0A482UI51_9PSED</name>
<dbReference type="Pfam" id="PF05354">
    <property type="entry name" value="Phage_attach"/>
    <property type="match status" value="1"/>
</dbReference>
<dbReference type="EMBL" id="RWYU02000002">
    <property type="protein sequence ID" value="RYJ63244.1"/>
    <property type="molecule type" value="Genomic_DNA"/>
</dbReference>
<protein>
    <submittedName>
        <fullName evidence="1">Uncharacterized protein</fullName>
    </submittedName>
</protein>
<dbReference type="GO" id="GO:0019068">
    <property type="term" value="P:virion assembly"/>
    <property type="evidence" value="ECO:0007669"/>
    <property type="project" value="InterPro"/>
</dbReference>
<organism evidence="1 2">
    <name type="scientific">Pseudomonas songnenensis</name>
    <dbReference type="NCBI Taxonomy" id="1176259"/>
    <lineage>
        <taxon>Bacteria</taxon>
        <taxon>Pseudomonadati</taxon>
        <taxon>Pseudomonadota</taxon>
        <taxon>Gammaproteobacteria</taxon>
        <taxon>Pseudomonadales</taxon>
        <taxon>Pseudomonadaceae</taxon>
        <taxon>Pseudomonas</taxon>
    </lineage>
</organism>
<proteinExistence type="predicted"/>
<dbReference type="OrthoDB" id="7010369at2"/>
<comment type="caution">
    <text evidence="1">The sequence shown here is derived from an EMBL/GenBank/DDBJ whole genome shotgun (WGS) entry which is preliminary data.</text>
</comment>
<evidence type="ECO:0000313" key="1">
    <source>
        <dbReference type="EMBL" id="RYJ63244.1"/>
    </source>
</evidence>
<gene>
    <name evidence="1" type="ORF">EJA06_004635</name>
</gene>
<dbReference type="Proteomes" id="UP000282800">
    <property type="component" value="Unassembled WGS sequence"/>
</dbReference>